<proteinExistence type="predicted"/>
<reference evidence="3 4" key="1">
    <citation type="submission" date="2018-11" db="EMBL/GenBank/DDBJ databases">
        <title>Draft genome sequence of Ferruginibacter sp. BO-59.</title>
        <authorList>
            <person name="Im W.T."/>
        </authorList>
    </citation>
    <scope>NUCLEOTIDE SEQUENCE [LARGE SCALE GENOMIC DNA]</scope>
    <source>
        <strain evidence="3 4">BO-59</strain>
    </source>
</reference>
<protein>
    <submittedName>
        <fullName evidence="3">CRTAC1 family protein</fullName>
    </submittedName>
</protein>
<gene>
    <name evidence="3" type="ORF">EFY79_17735</name>
</gene>
<evidence type="ECO:0000256" key="1">
    <source>
        <dbReference type="ARBA" id="ARBA00022729"/>
    </source>
</evidence>
<dbReference type="RefSeq" id="WP_148041967.1">
    <property type="nucleotide sequence ID" value="NZ_RJJR01000016.1"/>
</dbReference>
<keyword evidence="1" id="KW-0732">Signal</keyword>
<dbReference type="Proteomes" id="UP000267223">
    <property type="component" value="Unassembled WGS sequence"/>
</dbReference>
<evidence type="ECO:0000313" key="3">
    <source>
        <dbReference type="EMBL" id="RNI33829.1"/>
    </source>
</evidence>
<dbReference type="InterPro" id="IPR013517">
    <property type="entry name" value="FG-GAP"/>
</dbReference>
<evidence type="ECO:0000313" key="4">
    <source>
        <dbReference type="Proteomes" id="UP000267223"/>
    </source>
</evidence>
<dbReference type="InterPro" id="IPR027039">
    <property type="entry name" value="Crtac1"/>
</dbReference>
<name>A0A3M9N7S8_9BACT</name>
<feature type="domain" description="ASPIC/UnbV" evidence="2">
    <location>
        <begin position="527"/>
        <end position="593"/>
    </location>
</feature>
<dbReference type="PANTHER" id="PTHR16026">
    <property type="entry name" value="CARTILAGE ACIDIC PROTEIN 1"/>
    <property type="match status" value="1"/>
</dbReference>
<dbReference type="InterPro" id="IPR011519">
    <property type="entry name" value="UnbV_ASPIC"/>
</dbReference>
<dbReference type="InterPro" id="IPR028994">
    <property type="entry name" value="Integrin_alpha_N"/>
</dbReference>
<dbReference type="SUPFAM" id="SSF69318">
    <property type="entry name" value="Integrin alpha N-terminal domain"/>
    <property type="match status" value="1"/>
</dbReference>
<dbReference type="AlphaFoldDB" id="A0A3M9N7S8"/>
<sequence>MNWQKKIPKVLTVIIFAGLLIGTALSSRRRSFSSDEANKRNVALKEYGFFLEPINNTAGINFRHLCPQIDPKVKNIEAQIASMGASVSIVDFDKDGWPDIYFTNSREGTENVLYRNLHNGKFEDVAPALGIADVNQKGTGVSMGAVWADYDNDGYRDLFLYKWGKPELFHNEKGTGFKNVTQGSGLPDWVNANSAIWFDFNNDGLLDLFIGGYYDEKFNLSKLSTTKIMPESFRYANNGGRNFLMENLGNGKFKDVTVEYGLTSTKWTLAAAATDFNGDGFPDLFIANDYNVNELYINEKGKKFSEIGRQSGIGNIPKSGMSVSFGDINNKGIIGVYNTTITEEGILIQDNNYWEPQSNQNQNPYPRFVNLAQLSGINNAGWSYGAQFGDLNNDGFMDLYVANGFISGKKGTSYWYDYSKVTGGNSTIIEDALNWPDMNGKSQSGYEQNKIWLNRGDGSFEDVSNKVCPYVTHDSRAVAMADLFNTGKLDVIVANQNDIPLVYKNELQNGNHWVEFELEGSESNADAIGAKVELEWDGKKQAQIVTAGMGFSSQNQHRLHFGIGKDSKIEKAVIYWPTGKKSIISNPEIDKLITIKEPGRAQTAIRLN</sequence>
<evidence type="ECO:0000259" key="2">
    <source>
        <dbReference type="Pfam" id="PF07593"/>
    </source>
</evidence>
<dbReference type="OrthoDB" id="9816120at2"/>
<dbReference type="Gene3D" id="2.130.10.130">
    <property type="entry name" value="Integrin alpha, N-terminal"/>
    <property type="match status" value="2"/>
</dbReference>
<accession>A0A3M9N7S8</accession>
<dbReference type="PANTHER" id="PTHR16026:SF0">
    <property type="entry name" value="CARTILAGE ACIDIC PROTEIN 1"/>
    <property type="match status" value="1"/>
</dbReference>
<dbReference type="Pfam" id="PF07593">
    <property type="entry name" value="UnbV_ASPIC"/>
    <property type="match status" value="1"/>
</dbReference>
<organism evidence="3 4">
    <name type="scientific">Hanamia caeni</name>
    <dbReference type="NCBI Taxonomy" id="2294116"/>
    <lineage>
        <taxon>Bacteria</taxon>
        <taxon>Pseudomonadati</taxon>
        <taxon>Bacteroidota</taxon>
        <taxon>Chitinophagia</taxon>
        <taxon>Chitinophagales</taxon>
        <taxon>Chitinophagaceae</taxon>
        <taxon>Hanamia</taxon>
    </lineage>
</organism>
<dbReference type="EMBL" id="RJJR01000016">
    <property type="protein sequence ID" value="RNI33829.1"/>
    <property type="molecule type" value="Genomic_DNA"/>
</dbReference>
<comment type="caution">
    <text evidence="3">The sequence shown here is derived from an EMBL/GenBank/DDBJ whole genome shotgun (WGS) entry which is preliminary data.</text>
</comment>
<dbReference type="Pfam" id="PF13517">
    <property type="entry name" value="FG-GAP_3"/>
    <property type="match status" value="3"/>
</dbReference>
<keyword evidence="4" id="KW-1185">Reference proteome</keyword>